<protein>
    <recommendedName>
        <fullName evidence="4">DUF4136 domain-containing protein</fullName>
    </recommendedName>
</protein>
<reference evidence="2 3" key="1">
    <citation type="journal article" date="2010" name="Stand. Genomic Sci.">
        <title>Complete genome sequence of Spirosoma linguale type strain (1).</title>
        <authorList>
            <person name="Lail K."/>
            <person name="Sikorski J."/>
            <person name="Saunders E."/>
            <person name="Lapidus A."/>
            <person name="Glavina Del Rio T."/>
            <person name="Copeland A."/>
            <person name="Tice H."/>
            <person name="Cheng J.-F."/>
            <person name="Lucas S."/>
            <person name="Nolan M."/>
            <person name="Bruce D."/>
            <person name="Goodwin L."/>
            <person name="Pitluck S."/>
            <person name="Ivanova N."/>
            <person name="Mavromatis K."/>
            <person name="Ovchinnikova G."/>
            <person name="Pati A."/>
            <person name="Chen A."/>
            <person name="Palaniappan K."/>
            <person name="Land M."/>
            <person name="Hauser L."/>
            <person name="Chang Y.-J."/>
            <person name="Jeffries C.D."/>
            <person name="Chain P."/>
            <person name="Brettin T."/>
            <person name="Detter J.C."/>
            <person name="Schuetze A."/>
            <person name="Rohde M."/>
            <person name="Tindall B.J."/>
            <person name="Goeker M."/>
            <person name="Bristow J."/>
            <person name="Eisen J.A."/>
            <person name="Markowitz V."/>
            <person name="Hugenholtz P."/>
            <person name="Kyrpides N.C."/>
            <person name="Klenk H.-P."/>
            <person name="Chen F."/>
        </authorList>
    </citation>
    <scope>NUCLEOTIDE SEQUENCE [LARGE SCALE GENOMIC DNA]</scope>
    <source>
        <strain evidence="3">ATCC 33905 / DSM 74 / LMG 10896 / Claus 1</strain>
    </source>
</reference>
<evidence type="ECO:0000313" key="2">
    <source>
        <dbReference type="EMBL" id="ADB40609.1"/>
    </source>
</evidence>
<evidence type="ECO:0000313" key="3">
    <source>
        <dbReference type="Proteomes" id="UP000002028"/>
    </source>
</evidence>
<sequence>MKTLFTLLLLPVGFSALAQRSSSKHVTTDGRQLRIRVDIEQPERSIHYRRSFDVTNMDDKAVKALENHIIDSLDRASSDGSLTVAAEPNRSSWSRKREESIVYTTDSNVQSFRLEAHASSSLSPSDVAPSSVLVKEDKENGRLWMQYTFQKNGEELVIERTANVVGKSEREKQTIIKDTERSFGIKTGNQ</sequence>
<dbReference type="eggNOG" id="ENOG5033XV8">
    <property type="taxonomic scope" value="Bacteria"/>
</dbReference>
<proteinExistence type="predicted"/>
<dbReference type="Proteomes" id="UP000002028">
    <property type="component" value="Chromosome"/>
</dbReference>
<evidence type="ECO:0000256" key="1">
    <source>
        <dbReference type="SAM" id="SignalP"/>
    </source>
</evidence>
<dbReference type="KEGG" id="sli:Slin_4631"/>
<dbReference type="EMBL" id="CP001769">
    <property type="protein sequence ID" value="ADB40609.1"/>
    <property type="molecule type" value="Genomic_DNA"/>
</dbReference>
<gene>
    <name evidence="2" type="ordered locus">Slin_4631</name>
</gene>
<accession>D2QNS3</accession>
<dbReference type="STRING" id="504472.Slin_4631"/>
<feature type="chain" id="PRO_5003035793" description="DUF4136 domain-containing protein" evidence="1">
    <location>
        <begin position="19"/>
        <end position="190"/>
    </location>
</feature>
<dbReference type="RefSeq" id="WP_012929113.1">
    <property type="nucleotide sequence ID" value="NC_013730.1"/>
</dbReference>
<feature type="signal peptide" evidence="1">
    <location>
        <begin position="1"/>
        <end position="18"/>
    </location>
</feature>
<keyword evidence="1" id="KW-0732">Signal</keyword>
<dbReference type="HOGENOM" id="CLU_1427191_0_0_10"/>
<keyword evidence="3" id="KW-1185">Reference proteome</keyword>
<organism evidence="2 3">
    <name type="scientific">Spirosoma linguale (strain ATCC 33905 / DSM 74 / LMG 10896 / Claus 1)</name>
    <dbReference type="NCBI Taxonomy" id="504472"/>
    <lineage>
        <taxon>Bacteria</taxon>
        <taxon>Pseudomonadati</taxon>
        <taxon>Bacteroidota</taxon>
        <taxon>Cytophagia</taxon>
        <taxon>Cytophagales</taxon>
        <taxon>Cytophagaceae</taxon>
        <taxon>Spirosoma</taxon>
    </lineage>
</organism>
<evidence type="ECO:0008006" key="4">
    <source>
        <dbReference type="Google" id="ProtNLM"/>
    </source>
</evidence>
<name>D2QNS3_SPILD</name>
<dbReference type="AlphaFoldDB" id="D2QNS3"/>